<keyword evidence="2 4" id="KW-0863">Zinc-finger</keyword>
<evidence type="ECO:0000256" key="5">
    <source>
        <dbReference type="SAM" id="MobiDB-lite"/>
    </source>
</evidence>
<dbReference type="SUPFAM" id="SSF57903">
    <property type="entry name" value="FYVE/PHD zinc finger"/>
    <property type="match status" value="1"/>
</dbReference>
<dbReference type="InterPro" id="IPR011011">
    <property type="entry name" value="Znf_FYVE_PHD"/>
</dbReference>
<protein>
    <submittedName>
        <fullName evidence="8">Uncharacterized protein MANES_15G066000</fullName>
    </submittedName>
</protein>
<dbReference type="GO" id="GO:0008270">
    <property type="term" value="F:zinc ion binding"/>
    <property type="evidence" value="ECO:0007669"/>
    <property type="project" value="UniProtKB-KW"/>
</dbReference>
<dbReference type="PROSITE" id="PS01359">
    <property type="entry name" value="ZF_PHD_1"/>
    <property type="match status" value="1"/>
</dbReference>
<dbReference type="PROSITE" id="PS51038">
    <property type="entry name" value="BAH"/>
    <property type="match status" value="1"/>
</dbReference>
<dbReference type="CDD" id="cd04370">
    <property type="entry name" value="BAH"/>
    <property type="match status" value="1"/>
</dbReference>
<feature type="compositionally biased region" description="Polar residues" evidence="5">
    <location>
        <begin position="266"/>
        <end position="283"/>
    </location>
</feature>
<proteinExistence type="predicted"/>
<evidence type="ECO:0000259" key="7">
    <source>
        <dbReference type="PROSITE" id="PS51038"/>
    </source>
</evidence>
<dbReference type="SMART" id="SM00439">
    <property type="entry name" value="BAH"/>
    <property type="match status" value="1"/>
</dbReference>
<feature type="region of interest" description="Disordered" evidence="5">
    <location>
        <begin position="628"/>
        <end position="650"/>
    </location>
</feature>
<dbReference type="Gene3D" id="2.30.30.490">
    <property type="match status" value="1"/>
</dbReference>
<dbReference type="CDD" id="cd15489">
    <property type="entry name" value="PHD_SF"/>
    <property type="match status" value="1"/>
</dbReference>
<dbReference type="EMBL" id="GGEC01028273">
    <property type="protein sequence ID" value="MBX08757.1"/>
    <property type="molecule type" value="Transcribed_RNA"/>
</dbReference>
<dbReference type="EMBL" id="GGEC01028276">
    <property type="protein sequence ID" value="MBX08760.1"/>
    <property type="molecule type" value="Transcribed_RNA"/>
</dbReference>
<dbReference type="AlphaFoldDB" id="A0A2P2KSR2"/>
<feature type="region of interest" description="Disordered" evidence="5">
    <location>
        <begin position="1"/>
        <end position="32"/>
    </location>
</feature>
<evidence type="ECO:0000256" key="2">
    <source>
        <dbReference type="ARBA" id="ARBA00022771"/>
    </source>
</evidence>
<dbReference type="InterPro" id="IPR043151">
    <property type="entry name" value="BAH_sf"/>
</dbReference>
<dbReference type="InterPro" id="IPR056699">
    <property type="entry name" value="DUF7797"/>
</dbReference>
<name>A0A2P2KSR2_RHIMU</name>
<dbReference type="Pfam" id="PF00628">
    <property type="entry name" value="PHD"/>
    <property type="match status" value="1"/>
</dbReference>
<evidence type="ECO:0000259" key="6">
    <source>
        <dbReference type="PROSITE" id="PS50016"/>
    </source>
</evidence>
<dbReference type="Gene3D" id="3.30.40.10">
    <property type="entry name" value="Zinc/RING finger domain, C3HC4 (zinc finger)"/>
    <property type="match status" value="1"/>
</dbReference>
<evidence type="ECO:0000313" key="8">
    <source>
        <dbReference type="EMBL" id="MBX08760.1"/>
    </source>
</evidence>
<dbReference type="InterPro" id="IPR001965">
    <property type="entry name" value="Znf_PHD"/>
</dbReference>
<evidence type="ECO:0000256" key="1">
    <source>
        <dbReference type="ARBA" id="ARBA00022723"/>
    </source>
</evidence>
<feature type="compositionally biased region" description="Polar residues" evidence="5">
    <location>
        <begin position="499"/>
        <end position="509"/>
    </location>
</feature>
<dbReference type="Pfam" id="PF01426">
    <property type="entry name" value="BAH"/>
    <property type="match status" value="1"/>
</dbReference>
<evidence type="ECO:0000256" key="3">
    <source>
        <dbReference type="ARBA" id="ARBA00022833"/>
    </source>
</evidence>
<dbReference type="InterPro" id="IPR013083">
    <property type="entry name" value="Znf_RING/FYVE/PHD"/>
</dbReference>
<feature type="region of interest" description="Disordered" evidence="5">
    <location>
        <begin position="174"/>
        <end position="206"/>
    </location>
</feature>
<feature type="domain" description="BAH" evidence="7">
    <location>
        <begin position="700"/>
        <end position="827"/>
    </location>
</feature>
<feature type="compositionally biased region" description="Low complexity" evidence="5">
    <location>
        <begin position="182"/>
        <end position="195"/>
    </location>
</feature>
<dbReference type="PROSITE" id="PS50016">
    <property type="entry name" value="ZF_PHD_2"/>
    <property type="match status" value="1"/>
</dbReference>
<keyword evidence="3" id="KW-0862">Zinc</keyword>
<keyword evidence="1" id="KW-0479">Metal-binding</keyword>
<dbReference type="InterPro" id="IPR019787">
    <property type="entry name" value="Znf_PHD-finger"/>
</dbReference>
<reference evidence="8" key="1">
    <citation type="submission" date="2018-02" db="EMBL/GenBank/DDBJ databases">
        <title>Rhizophora mucronata_Transcriptome.</title>
        <authorList>
            <person name="Meera S.P."/>
            <person name="Sreeshan A."/>
            <person name="Augustine A."/>
        </authorList>
    </citation>
    <scope>NUCLEOTIDE SEQUENCE</scope>
    <source>
        <tissue evidence="8">Leaf</tissue>
    </source>
</reference>
<dbReference type="GO" id="GO:0003682">
    <property type="term" value="F:chromatin binding"/>
    <property type="evidence" value="ECO:0007669"/>
    <property type="project" value="InterPro"/>
</dbReference>
<accession>A0A2P2KSR2</accession>
<dbReference type="PANTHER" id="PTHR47527:SF3">
    <property type="entry name" value="RING_FYVE_PHD ZINC FINGER SUPERFAMILY PROTEIN"/>
    <property type="match status" value="1"/>
</dbReference>
<dbReference type="InterPro" id="IPR001025">
    <property type="entry name" value="BAH_dom"/>
</dbReference>
<feature type="region of interest" description="Disordered" evidence="5">
    <location>
        <begin position="444"/>
        <end position="537"/>
    </location>
</feature>
<dbReference type="Pfam" id="PF25073">
    <property type="entry name" value="DUF7797"/>
    <property type="match status" value="1"/>
</dbReference>
<feature type="compositionally biased region" description="Polar residues" evidence="5">
    <location>
        <begin position="476"/>
        <end position="488"/>
    </location>
</feature>
<dbReference type="InterPro" id="IPR019786">
    <property type="entry name" value="Zinc_finger_PHD-type_CS"/>
</dbReference>
<feature type="domain" description="PHD-type" evidence="6">
    <location>
        <begin position="383"/>
        <end position="435"/>
    </location>
</feature>
<feature type="region of interest" description="Disordered" evidence="5">
    <location>
        <begin position="218"/>
        <end position="284"/>
    </location>
</feature>
<sequence>METAVDNNDRPDVQTDGVVSFGERRGAENGEAEEVLEARSAKRAKTGAGEMSRVAEILLVLSAMAGLRGGRSPTDAELDLMAEARAKLAVICQDLAPKELVARDGIGTVIEDLGLNWKAKDQRLGFRGNRISIKEKVLLAKRKIEDSKKFAAASQPSIGSVAESRWASNMVRMFPSDKQSNPTSSSGGPPVTSHPYHMSAPNSTSVTHLPTTEVRASVGFPSHNLGRDSSTSAFPKVDRTQMKSEGAPKVSSNASQLQANSSTNQPLANTWSIQPHSTPTKSASEIKMANHSLAKVDGTADLGMSQAVPRAVRDQAFRPSVTQTAHPNLPSLHQPIQGMKYAQPSTFFNNHQEIAKIVQKLLQPKLPEHPTWTPPSREYMNKALTCQMCKLTINEVETLVVCDACEKGFHLKCLEAINQKGIPRGEWHCMRCIALSNGKPFPPKYGRVMRSIAPTKGPSSSAGSQSSSEKKDMKVNQENVTANVSSAVDNPVGSGGKGSSTADLNTPNAIQKPGTIVTSRGKDVDPSVGTFPNKSTKPLATVNDSSAISSSIHQTEVYESLTQEERSASELKCQASTTSYKNANKNEHLKTSDSSQYIHREVSNCAEHASKIFQETWDQTVVQESRSKGESSACTSGVDAKQSEQHVGHAKLVGRSENNNDVTKDAVPSSNGFNSVEWIGNALKILDGKTFYKSCCINGVTYKVHDHALFRSSHDKLIPSKLQVMWEDAETGSKWIVVNQCYFPANLPEGVGHPCAPESNEVYESNHENRVMASLIQGPCRVLPPTKFKEENERRSRLGNEANSRSGSVFLCKWFYDELKGNFKPVFD</sequence>
<organism evidence="8">
    <name type="scientific">Rhizophora mucronata</name>
    <name type="common">Asiatic mangrove</name>
    <dbReference type="NCBI Taxonomy" id="61149"/>
    <lineage>
        <taxon>Eukaryota</taxon>
        <taxon>Viridiplantae</taxon>
        <taxon>Streptophyta</taxon>
        <taxon>Embryophyta</taxon>
        <taxon>Tracheophyta</taxon>
        <taxon>Spermatophyta</taxon>
        <taxon>Magnoliopsida</taxon>
        <taxon>eudicotyledons</taxon>
        <taxon>Gunneridae</taxon>
        <taxon>Pentapetalae</taxon>
        <taxon>rosids</taxon>
        <taxon>fabids</taxon>
        <taxon>Malpighiales</taxon>
        <taxon>Rhizophoraceae</taxon>
        <taxon>Rhizophora</taxon>
    </lineage>
</organism>
<evidence type="ECO:0000256" key="4">
    <source>
        <dbReference type="PROSITE-ProRule" id="PRU00146"/>
    </source>
</evidence>
<dbReference type="PANTHER" id="PTHR47527">
    <property type="entry name" value="RING/FYVE/PHD ZINC FINGER SUPERFAMILY PROTEIN"/>
    <property type="match status" value="1"/>
</dbReference>
<dbReference type="SMART" id="SM00249">
    <property type="entry name" value="PHD"/>
    <property type="match status" value="1"/>
</dbReference>
<feature type="compositionally biased region" description="Low complexity" evidence="5">
    <location>
        <begin position="251"/>
        <end position="265"/>
    </location>
</feature>